<comment type="caution">
    <text evidence="9">The sequence shown here is derived from an EMBL/GenBank/DDBJ whole genome shotgun (WGS) entry which is preliminary data.</text>
</comment>
<dbReference type="Gene3D" id="2.20.25.530">
    <property type="match status" value="1"/>
</dbReference>
<evidence type="ECO:0000256" key="3">
    <source>
        <dbReference type="ARBA" id="ARBA00023242"/>
    </source>
</evidence>
<dbReference type="EMBL" id="AZGY01000018">
    <property type="protein sequence ID" value="KZZ91438.1"/>
    <property type="molecule type" value="Genomic_DNA"/>
</dbReference>
<gene>
    <name evidence="9" type="ORF">AAL_06674</name>
</gene>
<dbReference type="PANTHER" id="PTHR13383">
    <property type="entry name" value="RIBONUCLEASE H2 SUBUNIT B"/>
    <property type="match status" value="1"/>
</dbReference>
<proteinExistence type="predicted"/>
<evidence type="ECO:0000256" key="4">
    <source>
        <dbReference type="ARBA" id="ARBA00024778"/>
    </source>
</evidence>
<evidence type="ECO:0000259" key="7">
    <source>
        <dbReference type="Pfam" id="PF09468"/>
    </source>
</evidence>
<feature type="domain" description="Ribonuclease H2 subunit B wHTH" evidence="7">
    <location>
        <begin position="130"/>
        <end position="346"/>
    </location>
</feature>
<dbReference type="Pfam" id="PF09468">
    <property type="entry name" value="RNase_H2-Ydr279"/>
    <property type="match status" value="1"/>
</dbReference>
<dbReference type="GO" id="GO:0032299">
    <property type="term" value="C:ribonuclease H2 complex"/>
    <property type="evidence" value="ECO:0007669"/>
    <property type="project" value="InterPro"/>
</dbReference>
<feature type="region of interest" description="Disordered" evidence="6">
    <location>
        <begin position="1"/>
        <end position="28"/>
    </location>
</feature>
<dbReference type="InterPro" id="IPR040456">
    <property type="entry name" value="RNase_H2_suB"/>
</dbReference>
<evidence type="ECO:0000256" key="1">
    <source>
        <dbReference type="ARBA" id="ARBA00004123"/>
    </source>
</evidence>
<comment type="function">
    <text evidence="4">Non catalytic subunit of RNase H2, an endonuclease that specifically degrades the RNA of RNA:DNA hybrids. Participates in DNA replication, possibly by mediating the removal of lagging-strand Okazaki fragment RNA primers during DNA replication. Mediates the excision of single ribonucleotides from DNA:RNA duplexes.</text>
</comment>
<feature type="compositionally biased region" description="Polar residues" evidence="6">
    <location>
        <begin position="12"/>
        <end position="23"/>
    </location>
</feature>
<feature type="region of interest" description="Disordered" evidence="6">
    <location>
        <begin position="275"/>
        <end position="298"/>
    </location>
</feature>
<evidence type="ECO:0000313" key="9">
    <source>
        <dbReference type="EMBL" id="KZZ91438.1"/>
    </source>
</evidence>
<feature type="region of interest" description="Disordered" evidence="6">
    <location>
        <begin position="404"/>
        <end position="427"/>
    </location>
</feature>
<dbReference type="GO" id="GO:0006401">
    <property type="term" value="P:RNA catabolic process"/>
    <property type="evidence" value="ECO:0007669"/>
    <property type="project" value="TreeGrafter"/>
</dbReference>
<feature type="compositionally biased region" description="Basic and acidic residues" evidence="6">
    <location>
        <begin position="404"/>
        <end position="425"/>
    </location>
</feature>
<evidence type="ECO:0000313" key="10">
    <source>
        <dbReference type="Proteomes" id="UP000078544"/>
    </source>
</evidence>
<keyword evidence="10" id="KW-1185">Reference proteome</keyword>
<reference evidence="9 10" key="1">
    <citation type="journal article" date="2016" name="Genome Biol. Evol.">
        <title>Divergent and convergent evolution of fungal pathogenicity.</title>
        <authorList>
            <person name="Shang Y."/>
            <person name="Xiao G."/>
            <person name="Zheng P."/>
            <person name="Cen K."/>
            <person name="Zhan S."/>
            <person name="Wang C."/>
        </authorList>
    </citation>
    <scope>NUCLEOTIDE SEQUENCE [LARGE SCALE GENOMIC DNA]</scope>
    <source>
        <strain evidence="9 10">RCEF 2490</strain>
    </source>
</reference>
<accession>A0A167YJR2</accession>
<comment type="subcellular location">
    <subcellularLocation>
        <location evidence="1">Nucleus</location>
    </subcellularLocation>
</comment>
<dbReference type="CDD" id="cd09270">
    <property type="entry name" value="RNase_H2-B"/>
    <property type="match status" value="1"/>
</dbReference>
<feature type="domain" description="Rnh202 triple barrel" evidence="8">
    <location>
        <begin position="40"/>
        <end position="127"/>
    </location>
</feature>
<keyword evidence="3" id="KW-0539">Nucleus</keyword>
<dbReference type="OrthoDB" id="29098at2759"/>
<dbReference type="STRING" id="1081109.A0A167YJR2"/>
<dbReference type="InterPro" id="IPR019024">
    <property type="entry name" value="RNase_H2_suB_wHTH"/>
</dbReference>
<evidence type="ECO:0000256" key="2">
    <source>
        <dbReference type="ARBA" id="ARBA00019062"/>
    </source>
</evidence>
<evidence type="ECO:0000256" key="5">
    <source>
        <dbReference type="ARBA" id="ARBA00033464"/>
    </source>
</evidence>
<evidence type="ECO:0000259" key="8">
    <source>
        <dbReference type="Pfam" id="PF17745"/>
    </source>
</evidence>
<dbReference type="Proteomes" id="UP000078544">
    <property type="component" value="Unassembled WGS sequence"/>
</dbReference>
<sequence>MSRTRSKRPADTQATETAESTLKSKYALTPSPGPAPHLFILPKDAGAQSRIVTLPHPRNGQPSRYLVCPETGIYEFTSISAPKPAPRSWLIETEAISQDGNSANNDEANTHAEMISASELYVATPFDPLFLVLPALAEAKVAKGSEEKRRMFLSSDDHLDKLLEEKSHLADLLLWATTRNLIESRIEAVCDTVDAGDEKMFRINEKKLLTTLREKAKRMGEGSLPPSLEEKFVKSTLDAPILLQKRDAKPLLSHEAVETSLESTVSTLVTDAGNSQSTLASTTPSSPTISQPSTATTSMTGESLAEDVAMTAIQASPEIINLQRLRVAFDFICCRYVPPAIAERLKTQLRQVEVSSVDFAPLDDYLARLAELRAEAVVASSAVDYSRKRFLDEEQEELRAEKKRKLEEEKKRKANESRGVRDLKKVNTSGMMKLSHFFKAK</sequence>
<dbReference type="Gene3D" id="1.10.20.120">
    <property type="match status" value="1"/>
</dbReference>
<name>A0A167YJR2_9HYPO</name>
<protein>
    <recommendedName>
        <fullName evidence="2">Ribonuclease H2 subunit B</fullName>
    </recommendedName>
    <alternativeName>
        <fullName evidence="5">Ribonuclease HI subunit B</fullName>
    </alternativeName>
</protein>
<dbReference type="GO" id="GO:0005654">
    <property type="term" value="C:nucleoplasm"/>
    <property type="evidence" value="ECO:0007669"/>
    <property type="project" value="TreeGrafter"/>
</dbReference>
<evidence type="ECO:0000256" key="6">
    <source>
        <dbReference type="SAM" id="MobiDB-lite"/>
    </source>
</evidence>
<organism evidence="9 10">
    <name type="scientific">Moelleriella libera RCEF 2490</name>
    <dbReference type="NCBI Taxonomy" id="1081109"/>
    <lineage>
        <taxon>Eukaryota</taxon>
        <taxon>Fungi</taxon>
        <taxon>Dikarya</taxon>
        <taxon>Ascomycota</taxon>
        <taxon>Pezizomycotina</taxon>
        <taxon>Sordariomycetes</taxon>
        <taxon>Hypocreomycetidae</taxon>
        <taxon>Hypocreales</taxon>
        <taxon>Clavicipitaceae</taxon>
        <taxon>Moelleriella</taxon>
    </lineage>
</organism>
<dbReference type="AlphaFoldDB" id="A0A167YJR2"/>
<dbReference type="Pfam" id="PF17745">
    <property type="entry name" value="Ydr279_N"/>
    <property type="match status" value="1"/>
</dbReference>
<dbReference type="InterPro" id="IPR041195">
    <property type="entry name" value="Rnh202_N"/>
</dbReference>
<dbReference type="PANTHER" id="PTHR13383:SF11">
    <property type="entry name" value="RIBONUCLEASE H2 SUBUNIT B"/>
    <property type="match status" value="1"/>
</dbReference>